<evidence type="ECO:0000256" key="1">
    <source>
        <dbReference type="ARBA" id="ARBA00008471"/>
    </source>
</evidence>
<reference evidence="3" key="1">
    <citation type="submission" date="2020-04" db="EMBL/GenBank/DDBJ databases">
        <authorList>
            <person name="Chiriac C."/>
            <person name="Salcher M."/>
            <person name="Ghai R."/>
            <person name="Kavagutti S V."/>
        </authorList>
    </citation>
    <scope>NUCLEOTIDE SEQUENCE</scope>
</reference>
<comment type="similarity">
    <text evidence="1">Belongs to the ninG family.</text>
</comment>
<evidence type="ECO:0000313" key="3">
    <source>
        <dbReference type="EMBL" id="CAB4127876.1"/>
    </source>
</evidence>
<name>A0A6J5L3H9_9CAUD</name>
<accession>A0A6J5L3H9</accession>
<gene>
    <name evidence="3" type="ORF">UFOVP96_45</name>
</gene>
<sequence>MKPIKPKKCKVCKVEFTPTKPLQQVCGFECALELAKDKRIKTVKKEVKEAKLKLKSRSDWLKDTQVTFNKYIRLRDQNDGCISCGSTSASAYHAGHYRSIGSAGHLRFNELNCHRQCAACNTHLSGNLIRYRVGLVRKIGIQLVEALESNNNTVKWNIEDIQLLKKQYSVKIKALNLDGRG</sequence>
<organism evidence="3">
    <name type="scientific">uncultured Caudovirales phage</name>
    <dbReference type="NCBI Taxonomy" id="2100421"/>
    <lineage>
        <taxon>Viruses</taxon>
        <taxon>Duplodnaviria</taxon>
        <taxon>Heunggongvirae</taxon>
        <taxon>Uroviricota</taxon>
        <taxon>Caudoviricetes</taxon>
        <taxon>Peduoviridae</taxon>
        <taxon>Maltschvirus</taxon>
        <taxon>Maltschvirus maltsch</taxon>
    </lineage>
</organism>
<dbReference type="EMBL" id="LR796215">
    <property type="protein sequence ID" value="CAB4127876.1"/>
    <property type="molecule type" value="Genomic_DNA"/>
</dbReference>
<dbReference type="Pfam" id="PF05766">
    <property type="entry name" value="NinG"/>
    <property type="match status" value="1"/>
</dbReference>
<dbReference type="InterPro" id="IPR008713">
    <property type="entry name" value="Phage_lambda_NinG"/>
</dbReference>
<protein>
    <recommendedName>
        <fullName evidence="2">Protein ninG</fullName>
    </recommendedName>
</protein>
<evidence type="ECO:0000256" key="2">
    <source>
        <dbReference type="ARBA" id="ARBA00021638"/>
    </source>
</evidence>
<proteinExistence type="inferred from homology"/>